<dbReference type="CDD" id="cd04878">
    <property type="entry name" value="ACT_AHAS"/>
    <property type="match status" value="1"/>
</dbReference>
<dbReference type="EC" id="2.2.1.6" evidence="8"/>
<evidence type="ECO:0000313" key="11">
    <source>
        <dbReference type="Proteomes" id="UP000481852"/>
    </source>
</evidence>
<dbReference type="GO" id="GO:0003984">
    <property type="term" value="F:acetolactate synthase activity"/>
    <property type="evidence" value="ECO:0007669"/>
    <property type="project" value="UniProtKB-UniRule"/>
</dbReference>
<dbReference type="InterPro" id="IPR019455">
    <property type="entry name" value="Acetolactate_synth_ssu_C"/>
</dbReference>
<evidence type="ECO:0000256" key="8">
    <source>
        <dbReference type="RuleBase" id="RU368092"/>
    </source>
</evidence>
<dbReference type="PANTHER" id="PTHR30239">
    <property type="entry name" value="ACETOLACTATE SYNTHASE SMALL SUBUNIT"/>
    <property type="match status" value="1"/>
</dbReference>
<dbReference type="GO" id="GO:1990610">
    <property type="term" value="F:acetolactate synthase regulator activity"/>
    <property type="evidence" value="ECO:0007669"/>
    <property type="project" value="UniProtKB-UniRule"/>
</dbReference>
<proteinExistence type="inferred from homology"/>
<dbReference type="Gene3D" id="3.30.70.260">
    <property type="match status" value="1"/>
</dbReference>
<dbReference type="InterPro" id="IPR002912">
    <property type="entry name" value="ACT_dom"/>
</dbReference>
<dbReference type="Pfam" id="PF22629">
    <property type="entry name" value="ACT_AHAS_ss"/>
    <property type="match status" value="1"/>
</dbReference>
<dbReference type="UniPathway" id="UPA00049">
    <property type="reaction ID" value="UER00059"/>
</dbReference>
<evidence type="ECO:0000313" key="10">
    <source>
        <dbReference type="EMBL" id="MSS15277.1"/>
    </source>
</evidence>
<dbReference type="Proteomes" id="UP000481852">
    <property type="component" value="Unassembled WGS sequence"/>
</dbReference>
<sequence>MKGIFSVLVENKDGVLSGISGLFARRGYNIDSLAVGETDKHDVSSMTIVSTGDERTIDQIEKQLNKKPDVIKVRRLEESKAVELEMMMIKVSYSATNRASLIELCSVMGAKIMHVTMKYMIIELAKEPETLDEFVMLCKPYGILEVQRTGTIAMSKK</sequence>
<dbReference type="GO" id="GO:0005829">
    <property type="term" value="C:cytosol"/>
    <property type="evidence" value="ECO:0007669"/>
    <property type="project" value="TreeGrafter"/>
</dbReference>
<dbReference type="RefSeq" id="WP_154525962.1">
    <property type="nucleotide sequence ID" value="NZ_JAQYJL010000019.1"/>
</dbReference>
<dbReference type="UniPathway" id="UPA00047">
    <property type="reaction ID" value="UER00055"/>
</dbReference>
<evidence type="ECO:0000256" key="6">
    <source>
        <dbReference type="ARBA" id="ARBA00023304"/>
    </source>
</evidence>
<dbReference type="InterPro" id="IPR045865">
    <property type="entry name" value="ACT-like_dom_sf"/>
</dbReference>
<evidence type="ECO:0000256" key="5">
    <source>
        <dbReference type="ARBA" id="ARBA00022605"/>
    </source>
</evidence>
<evidence type="ECO:0000259" key="9">
    <source>
        <dbReference type="PROSITE" id="PS51671"/>
    </source>
</evidence>
<evidence type="ECO:0000256" key="2">
    <source>
        <dbReference type="ARBA" id="ARBA00005025"/>
    </source>
</evidence>
<dbReference type="PANTHER" id="PTHR30239:SF0">
    <property type="entry name" value="ACETOLACTATE SYNTHASE SMALL SUBUNIT 1, CHLOROPLASTIC"/>
    <property type="match status" value="1"/>
</dbReference>
<keyword evidence="11" id="KW-1185">Reference proteome</keyword>
<comment type="subunit">
    <text evidence="4 8">Dimer of large and small chains.</text>
</comment>
<dbReference type="Gene3D" id="3.30.70.1150">
    <property type="entry name" value="ACT-like. Chain A, domain 2"/>
    <property type="match status" value="1"/>
</dbReference>
<comment type="function">
    <text evidence="8">Catalyzes the conversion of 2 pyruvate molecules into acetolactate in the first common step of the biosynthetic pathway of the branched-amino acids such as leucine, isoleucine, and valine.</text>
</comment>
<dbReference type="AlphaFoldDB" id="A0A6L5X6X4"/>
<feature type="domain" description="ACT" evidence="9">
    <location>
        <begin position="4"/>
        <end position="78"/>
    </location>
</feature>
<comment type="similarity">
    <text evidence="3 8">Belongs to the acetolactate synthase small subunit family.</text>
</comment>
<dbReference type="InterPro" id="IPR004789">
    <property type="entry name" value="Acetalactate_synth_ssu"/>
</dbReference>
<dbReference type="InterPro" id="IPR054480">
    <property type="entry name" value="AHAS_small-like_ACT"/>
</dbReference>
<dbReference type="InterPro" id="IPR039557">
    <property type="entry name" value="AHAS_ACT"/>
</dbReference>
<accession>A0A6L5X6X4</accession>
<dbReference type="GO" id="GO:0009097">
    <property type="term" value="P:isoleucine biosynthetic process"/>
    <property type="evidence" value="ECO:0007669"/>
    <property type="project" value="UniProtKB-UniRule"/>
</dbReference>
<name>A0A6L5X6X4_9FIRM</name>
<keyword evidence="8 10" id="KW-0808">Transferase</keyword>
<evidence type="ECO:0000256" key="7">
    <source>
        <dbReference type="ARBA" id="ARBA00048670"/>
    </source>
</evidence>
<keyword evidence="6 8" id="KW-0100">Branched-chain amino acid biosynthesis</keyword>
<comment type="pathway">
    <text evidence="2 8">Amino-acid biosynthesis; L-valine biosynthesis; L-valine from pyruvate: step 1/4.</text>
</comment>
<dbReference type="InterPro" id="IPR027271">
    <property type="entry name" value="Acetolactate_synth/TF_NikR_C"/>
</dbReference>
<dbReference type="SUPFAM" id="SSF55021">
    <property type="entry name" value="ACT-like"/>
    <property type="match status" value="2"/>
</dbReference>
<evidence type="ECO:0000256" key="4">
    <source>
        <dbReference type="ARBA" id="ARBA00011744"/>
    </source>
</evidence>
<evidence type="ECO:0000256" key="1">
    <source>
        <dbReference type="ARBA" id="ARBA00004974"/>
    </source>
</evidence>
<gene>
    <name evidence="10" type="primary">ilvN</name>
    <name evidence="10" type="ORF">FYJ35_09560</name>
</gene>
<dbReference type="NCBIfam" id="TIGR00119">
    <property type="entry name" value="acolac_sm"/>
    <property type="match status" value="1"/>
</dbReference>
<dbReference type="EMBL" id="VULZ01000010">
    <property type="protein sequence ID" value="MSS15277.1"/>
    <property type="molecule type" value="Genomic_DNA"/>
</dbReference>
<protein>
    <recommendedName>
        <fullName evidence="8">Acetolactate synthase small subunit</fullName>
        <shortName evidence="8">AHAS</shortName>
        <shortName evidence="8">ALS</shortName>
        <ecNumber evidence="8">2.2.1.6</ecNumber>
    </recommendedName>
    <alternativeName>
        <fullName evidence="8">Acetohydroxy-acid synthase small subunit</fullName>
    </alternativeName>
</protein>
<organism evidence="10 11">
    <name type="scientific">Porcincola intestinalis</name>
    <dbReference type="NCBI Taxonomy" id="2606632"/>
    <lineage>
        <taxon>Bacteria</taxon>
        <taxon>Bacillati</taxon>
        <taxon>Bacillota</taxon>
        <taxon>Clostridia</taxon>
        <taxon>Lachnospirales</taxon>
        <taxon>Lachnospiraceae</taxon>
        <taxon>Porcincola</taxon>
    </lineage>
</organism>
<dbReference type="Pfam" id="PF10369">
    <property type="entry name" value="ALS_ss_C"/>
    <property type="match status" value="1"/>
</dbReference>
<keyword evidence="5 8" id="KW-0028">Amino-acid biosynthesis</keyword>
<comment type="caution">
    <text evidence="10">The sequence shown here is derived from an EMBL/GenBank/DDBJ whole genome shotgun (WGS) entry which is preliminary data.</text>
</comment>
<reference evidence="10 11" key="1">
    <citation type="submission" date="2019-08" db="EMBL/GenBank/DDBJ databases">
        <title>In-depth cultivation of the pig gut microbiome towards novel bacterial diversity and tailored functional studies.</title>
        <authorList>
            <person name="Wylensek D."/>
            <person name="Hitch T.C.A."/>
            <person name="Clavel T."/>
        </authorList>
    </citation>
    <scope>NUCLEOTIDE SEQUENCE [LARGE SCALE GENOMIC DNA]</scope>
    <source>
        <strain evidence="10 11">Oil+RF-744-WCA-WT-11</strain>
    </source>
</reference>
<dbReference type="PROSITE" id="PS51671">
    <property type="entry name" value="ACT"/>
    <property type="match status" value="1"/>
</dbReference>
<dbReference type="FunFam" id="3.30.70.260:FF:000001">
    <property type="entry name" value="Acetolactate synthase, small subunit"/>
    <property type="match status" value="1"/>
</dbReference>
<evidence type="ECO:0000256" key="3">
    <source>
        <dbReference type="ARBA" id="ARBA00006341"/>
    </source>
</evidence>
<dbReference type="NCBIfam" id="NF008864">
    <property type="entry name" value="PRK11895.1"/>
    <property type="match status" value="1"/>
</dbReference>
<comment type="catalytic activity">
    <reaction evidence="7 8">
        <text>2 pyruvate + H(+) = (2S)-2-acetolactate + CO2</text>
        <dbReference type="Rhea" id="RHEA:25249"/>
        <dbReference type="ChEBI" id="CHEBI:15361"/>
        <dbReference type="ChEBI" id="CHEBI:15378"/>
        <dbReference type="ChEBI" id="CHEBI:16526"/>
        <dbReference type="ChEBI" id="CHEBI:58476"/>
        <dbReference type="EC" id="2.2.1.6"/>
    </reaction>
</comment>
<dbReference type="GO" id="GO:0009099">
    <property type="term" value="P:L-valine biosynthetic process"/>
    <property type="evidence" value="ECO:0007669"/>
    <property type="project" value="UniProtKB-UniRule"/>
</dbReference>
<comment type="pathway">
    <text evidence="1 8">Amino-acid biosynthesis; L-isoleucine biosynthesis; L-isoleucine from 2-oxobutanoate: step 1/4.</text>
</comment>